<organism evidence="1 2">
    <name type="scientific">Aspergillus avenaceus</name>
    <dbReference type="NCBI Taxonomy" id="36643"/>
    <lineage>
        <taxon>Eukaryota</taxon>
        <taxon>Fungi</taxon>
        <taxon>Dikarya</taxon>
        <taxon>Ascomycota</taxon>
        <taxon>Pezizomycotina</taxon>
        <taxon>Eurotiomycetes</taxon>
        <taxon>Eurotiomycetidae</taxon>
        <taxon>Eurotiales</taxon>
        <taxon>Aspergillaceae</taxon>
        <taxon>Aspergillus</taxon>
        <taxon>Aspergillus subgen. Circumdati</taxon>
    </lineage>
</organism>
<evidence type="ECO:0000313" key="2">
    <source>
        <dbReference type="Proteomes" id="UP000325780"/>
    </source>
</evidence>
<evidence type="ECO:0000313" key="1">
    <source>
        <dbReference type="EMBL" id="KAE8151427.1"/>
    </source>
</evidence>
<dbReference type="AlphaFoldDB" id="A0A5N6TYL8"/>
<protein>
    <submittedName>
        <fullName evidence="1">Uncharacterized protein</fullName>
    </submittedName>
</protein>
<dbReference type="OrthoDB" id="5421738at2759"/>
<sequence length="495" mass="54540">MSPSFPDHDAHEEATATLTVIHNNNIGPSTVSHHPLIRQSGSLQHLPGALRYAYIANPTETNDQRLRRGIQRGVYSLEKVHLLLQRVNGATEKSPTVTLGRNAILYIPQPINGSNGVGMTEIYNSMHLRYPNGLQSIQHFHPRCSSIKQIFGSDRKSMDVRSIQINTGMCLASKSCLCVSPQYNSDLGGEGRPVLSWPPPDRPTMYEMEIIARLSSAVADVVALSGATLEGAGTHISINLDLPDLQYYWSACELFEKGLVSVDYVQDWMAAVDERKDKLARVMVKAIHEMLHGRHIPLIDVNVTSGSEAAVAILKGKIQKGTLPTVDELLAALQLEGPDAILWHVFLGHLESRFQPTSPLDLGRLVYVFKAVKPVLASQLLSGQLLNIIIDDPAECKIFESAARFLKRYFESQAKPVAHSLMFGLFPMQRIFVAGPGRSDLYLNDPGADLELDSDVAVNALDLIRRSYGSAIARLLSRSFPYCDPVPKLQNGDHV</sequence>
<name>A0A5N6TYL8_ASPAV</name>
<dbReference type="EMBL" id="ML742071">
    <property type="protein sequence ID" value="KAE8151427.1"/>
    <property type="molecule type" value="Genomic_DNA"/>
</dbReference>
<proteinExistence type="predicted"/>
<keyword evidence="2" id="KW-1185">Reference proteome</keyword>
<gene>
    <name evidence="1" type="ORF">BDV25DRAFT_138847</name>
</gene>
<accession>A0A5N6TYL8</accession>
<dbReference type="Proteomes" id="UP000325780">
    <property type="component" value="Unassembled WGS sequence"/>
</dbReference>
<reference evidence="1 2" key="1">
    <citation type="submission" date="2019-04" db="EMBL/GenBank/DDBJ databases">
        <title>Friends and foes A comparative genomics study of 23 Aspergillus species from section Flavi.</title>
        <authorList>
            <consortium name="DOE Joint Genome Institute"/>
            <person name="Kjaerbolling I."/>
            <person name="Vesth T."/>
            <person name="Frisvad J.C."/>
            <person name="Nybo J.L."/>
            <person name="Theobald S."/>
            <person name="Kildgaard S."/>
            <person name="Isbrandt T."/>
            <person name="Kuo A."/>
            <person name="Sato A."/>
            <person name="Lyhne E.K."/>
            <person name="Kogle M.E."/>
            <person name="Wiebenga A."/>
            <person name="Kun R.S."/>
            <person name="Lubbers R.J."/>
            <person name="Makela M.R."/>
            <person name="Barry K."/>
            <person name="Chovatia M."/>
            <person name="Clum A."/>
            <person name="Daum C."/>
            <person name="Haridas S."/>
            <person name="He G."/>
            <person name="LaButti K."/>
            <person name="Lipzen A."/>
            <person name="Mondo S."/>
            <person name="Riley R."/>
            <person name="Salamov A."/>
            <person name="Simmons B.A."/>
            <person name="Magnuson J.K."/>
            <person name="Henrissat B."/>
            <person name="Mortensen U.H."/>
            <person name="Larsen T.O."/>
            <person name="Devries R.P."/>
            <person name="Grigoriev I.V."/>
            <person name="Machida M."/>
            <person name="Baker S.E."/>
            <person name="Andersen M.R."/>
        </authorList>
    </citation>
    <scope>NUCLEOTIDE SEQUENCE [LARGE SCALE GENOMIC DNA]</scope>
    <source>
        <strain evidence="1 2">IBT 18842</strain>
    </source>
</reference>